<evidence type="ECO:0000313" key="3">
    <source>
        <dbReference type="EMBL" id="MDL5056897.1"/>
    </source>
</evidence>
<keyword evidence="2" id="KW-1133">Transmembrane helix</keyword>
<reference evidence="3 4" key="1">
    <citation type="submission" date="2023-06" db="EMBL/GenBank/DDBJ databases">
        <title>Whole genome sequence of Oscillatoria calcuttensis NRMC-F 0142.</title>
        <authorList>
            <person name="Shakena Fathima T."/>
            <person name="Muralitharan G."/>
            <person name="Thajuddin N."/>
        </authorList>
    </citation>
    <scope>NUCLEOTIDE SEQUENCE [LARGE SCALE GENOMIC DNA]</scope>
    <source>
        <strain evidence="3 4">NRMC-F 0142</strain>
    </source>
</reference>
<keyword evidence="2" id="KW-0472">Membrane</keyword>
<dbReference type="EMBL" id="JASVEJ010000021">
    <property type="protein sequence ID" value="MDL5056897.1"/>
    <property type="molecule type" value="Genomic_DNA"/>
</dbReference>
<accession>A0ABT7LZB1</accession>
<dbReference type="Proteomes" id="UP001230986">
    <property type="component" value="Unassembled WGS sequence"/>
</dbReference>
<evidence type="ECO:0000256" key="2">
    <source>
        <dbReference type="SAM" id="Phobius"/>
    </source>
</evidence>
<protein>
    <submittedName>
        <fullName evidence="3">Uncharacterized protein</fullName>
    </submittedName>
</protein>
<dbReference type="RefSeq" id="WP_286004326.1">
    <property type="nucleotide sequence ID" value="NZ_JASVEJ010000021.1"/>
</dbReference>
<proteinExistence type="predicted"/>
<feature type="region of interest" description="Disordered" evidence="1">
    <location>
        <begin position="1"/>
        <end position="23"/>
    </location>
</feature>
<name>A0ABT7LZB1_9CYAN</name>
<sequence>MTTHKISEPRSKKNMKQGETMKNREKERGILGRLRIQLIMVVMGGGMMLAVGAASSSLVVTITPSPSGLIAVGDTNAYLVASAICSGTNCDDKQHHVFVGGWRNHKYKYPIHHNPRGDKYFPDSDAHRLIKWSGLHEYRDDEYQRDNRGDQQYYRSHKRVGRIDKQLHSGSLGRKHISVGLAEMGNQWNSHVRDDSIEYRGLPHQCDE</sequence>
<feature type="compositionally biased region" description="Basic and acidic residues" evidence="1">
    <location>
        <begin position="1"/>
        <end position="11"/>
    </location>
</feature>
<comment type="caution">
    <text evidence="3">The sequence shown here is derived from an EMBL/GenBank/DDBJ whole genome shotgun (WGS) entry which is preliminary data.</text>
</comment>
<evidence type="ECO:0000313" key="4">
    <source>
        <dbReference type="Proteomes" id="UP001230986"/>
    </source>
</evidence>
<organism evidence="3 4">
    <name type="scientific">Geitlerinema calcuttense NRMC-F 0142</name>
    <dbReference type="NCBI Taxonomy" id="2922238"/>
    <lineage>
        <taxon>Bacteria</taxon>
        <taxon>Bacillati</taxon>
        <taxon>Cyanobacteriota</taxon>
        <taxon>Cyanophyceae</taxon>
        <taxon>Geitlerinematales</taxon>
        <taxon>Geitlerinemataceae</taxon>
        <taxon>Geitlerinema</taxon>
    </lineage>
</organism>
<keyword evidence="2" id="KW-0812">Transmembrane</keyword>
<keyword evidence="4" id="KW-1185">Reference proteome</keyword>
<feature type="transmembrane region" description="Helical" evidence="2">
    <location>
        <begin position="38"/>
        <end position="60"/>
    </location>
</feature>
<gene>
    <name evidence="3" type="ORF">QQ055_05375</name>
</gene>
<evidence type="ECO:0000256" key="1">
    <source>
        <dbReference type="SAM" id="MobiDB-lite"/>
    </source>
</evidence>